<organism evidence="1 2">
    <name type="scientific">Thermococcus litoralis (strain ATCC 51850 / DSM 5473 / JCM 8560 / NS-C)</name>
    <dbReference type="NCBI Taxonomy" id="523849"/>
    <lineage>
        <taxon>Archaea</taxon>
        <taxon>Methanobacteriati</taxon>
        <taxon>Methanobacteriota</taxon>
        <taxon>Thermococci</taxon>
        <taxon>Thermococcales</taxon>
        <taxon>Thermococcaceae</taxon>
        <taxon>Thermococcus</taxon>
    </lineage>
</organism>
<dbReference type="PaxDb" id="523849-OCC_14530"/>
<sequence>MTTYALWYFKPQYGNYATFDTNMPTSKLRDLGFDYMIVLHAPGRDGEYGQMPMSGYSYDNGYNDGKQLAQWLEQKVNPELPYLVEIPVLVRDNKEQWELFKNSNYTIKPAVRGIDYWRGWIDGIYTNTGGLQRGVLLELRIPLAGCARGGPQERYKCSL</sequence>
<dbReference type="STRING" id="523849.OCC_14530"/>
<dbReference type="OrthoDB" id="102284at2157"/>
<dbReference type="HOGENOM" id="CLU_1933367_0_0_2"/>
<gene>
    <name evidence="1" type="ORF">OCC_14530</name>
</gene>
<proteinExistence type="predicted"/>
<reference evidence="1 2" key="1">
    <citation type="journal article" date="2012" name="J. Bacteriol.">
        <title>Genome sequence of the model hyperthermophilic archaeon Thermococcus litoralis NS-C.</title>
        <authorList>
            <person name="Gardner A.F."/>
            <person name="Kumar S."/>
            <person name="Perler F.B."/>
        </authorList>
    </citation>
    <scope>NUCLEOTIDE SEQUENCE [LARGE SCALE GENOMIC DNA]</scope>
    <source>
        <strain evidence="2">ATCC 51850 / DSM 5473 / JCM 8560 / NS-C</strain>
    </source>
</reference>
<dbReference type="KEGG" id="tlt:OCC_14530"/>
<dbReference type="RefSeq" id="WP_020953833.1">
    <property type="nucleotide sequence ID" value="NC_022084.1"/>
</dbReference>
<accession>S5ZTZ3</accession>
<name>S5ZTZ3_THELN</name>
<keyword evidence="2" id="KW-1185">Reference proteome</keyword>
<protein>
    <submittedName>
        <fullName evidence="1">Uncharacterized protein</fullName>
    </submittedName>
</protein>
<dbReference type="EMBL" id="CP006670">
    <property type="protein sequence ID" value="AGT34379.1"/>
    <property type="molecule type" value="Genomic_DNA"/>
</dbReference>
<evidence type="ECO:0000313" key="1">
    <source>
        <dbReference type="EMBL" id="AGT34379.1"/>
    </source>
</evidence>
<dbReference type="Proteomes" id="UP000015502">
    <property type="component" value="Chromosome"/>
</dbReference>
<dbReference type="GeneID" id="16550767"/>
<evidence type="ECO:0000313" key="2">
    <source>
        <dbReference type="Proteomes" id="UP000015502"/>
    </source>
</evidence>
<dbReference type="AlphaFoldDB" id="S5ZTZ3"/>